<proteinExistence type="predicted"/>
<sequence>MALTWPAASCILDKLVEWTKFPGLSHADCVSNGWTGHLSEFENFVNRL</sequence>
<dbReference type="AlphaFoldDB" id="B7J9Y2"/>
<accession>B7J9Y2</accession>
<gene>
    <name evidence="1" type="ordered locus">AFE_3009</name>
</gene>
<evidence type="ECO:0000313" key="1">
    <source>
        <dbReference type="EMBL" id="ACK79791.1"/>
    </source>
</evidence>
<organism evidence="1 2">
    <name type="scientific">Acidithiobacillus ferrooxidans (strain ATCC 23270 / DSM 14882 / CIP 104768 / NCIMB 8455)</name>
    <name type="common">Ferrobacillus ferrooxidans (strain ATCC 23270)</name>
    <dbReference type="NCBI Taxonomy" id="243159"/>
    <lineage>
        <taxon>Bacteria</taxon>
        <taxon>Pseudomonadati</taxon>
        <taxon>Pseudomonadota</taxon>
        <taxon>Acidithiobacillia</taxon>
        <taxon>Acidithiobacillales</taxon>
        <taxon>Acidithiobacillaceae</taxon>
        <taxon>Acidithiobacillus</taxon>
    </lineage>
</organism>
<dbReference type="HOGENOM" id="CLU_3148322_0_0_6"/>
<name>B7J9Y2_ACIF2</name>
<dbReference type="Proteomes" id="UP000001362">
    <property type="component" value="Chromosome"/>
</dbReference>
<dbReference type="EMBL" id="CP001219">
    <property type="protein sequence ID" value="ACK79791.1"/>
    <property type="molecule type" value="Genomic_DNA"/>
</dbReference>
<reference evidence="1 2" key="1">
    <citation type="journal article" date="2008" name="BMC Genomics">
        <title>Acidithiobacillus ferrooxidans metabolism: from genome sequence to industrial applications.</title>
        <authorList>
            <person name="Valdes J."/>
            <person name="Pedroso I."/>
            <person name="Quatrini R."/>
            <person name="Dodson R.J."/>
            <person name="Tettelin H."/>
            <person name="Blake R.II."/>
            <person name="Eisen J.A."/>
            <person name="Holmes D.S."/>
        </authorList>
    </citation>
    <scope>NUCLEOTIDE SEQUENCE [LARGE SCALE GENOMIC DNA]</scope>
    <source>
        <strain evidence="2">ATCC 23270 / DSM 14882 / CIP 104768 / NCIMB 8455</strain>
    </source>
</reference>
<evidence type="ECO:0000313" key="2">
    <source>
        <dbReference type="Proteomes" id="UP000001362"/>
    </source>
</evidence>
<dbReference type="KEGG" id="afr:AFE_3009"/>
<keyword evidence="2" id="KW-1185">Reference proteome</keyword>
<protein>
    <submittedName>
        <fullName evidence="1">Uncharacterized protein</fullName>
    </submittedName>
</protein>
<dbReference type="PaxDb" id="243159-AFE_3009"/>
<dbReference type="STRING" id="243159.AFE_3009"/>